<evidence type="ECO:0000313" key="2">
    <source>
        <dbReference type="EMBL" id="KIW38249.1"/>
    </source>
</evidence>
<evidence type="ECO:0000313" key="3">
    <source>
        <dbReference type="Proteomes" id="UP000053342"/>
    </source>
</evidence>
<evidence type="ECO:0000256" key="1">
    <source>
        <dbReference type="SAM" id="MobiDB-lite"/>
    </source>
</evidence>
<gene>
    <name evidence="2" type="ORF">PV06_09232</name>
</gene>
<dbReference type="RefSeq" id="XP_016258465.1">
    <property type="nucleotide sequence ID" value="XM_016410658.1"/>
</dbReference>
<feature type="compositionally biased region" description="Gly residues" evidence="1">
    <location>
        <begin position="31"/>
        <end position="40"/>
    </location>
</feature>
<dbReference type="HOGENOM" id="CLU_1970590_0_0_1"/>
<organism evidence="2 3">
    <name type="scientific">Exophiala oligosperma</name>
    <dbReference type="NCBI Taxonomy" id="215243"/>
    <lineage>
        <taxon>Eukaryota</taxon>
        <taxon>Fungi</taxon>
        <taxon>Dikarya</taxon>
        <taxon>Ascomycota</taxon>
        <taxon>Pezizomycotina</taxon>
        <taxon>Eurotiomycetes</taxon>
        <taxon>Chaetothyriomycetidae</taxon>
        <taxon>Chaetothyriales</taxon>
        <taxon>Herpotrichiellaceae</taxon>
        <taxon>Exophiala</taxon>
    </lineage>
</organism>
<sequence>MIVSEMGKQLTTTLTGLAGRLKEREADVSAGRGGGGGGGRSRSKPGPVSEDFGLFLHTVFLGRCHSCTRVAVQPSIILPLPQEAFVVLYIGACPNLRGPMIHGFAPRKTSLEPKNDKSDFTLGLLLW</sequence>
<protein>
    <submittedName>
        <fullName evidence="2">Uncharacterized protein</fullName>
    </submittedName>
</protein>
<keyword evidence="3" id="KW-1185">Reference proteome</keyword>
<dbReference type="AlphaFoldDB" id="A0A0D2DR68"/>
<dbReference type="Proteomes" id="UP000053342">
    <property type="component" value="Unassembled WGS sequence"/>
</dbReference>
<reference evidence="2 3" key="1">
    <citation type="submission" date="2015-01" db="EMBL/GenBank/DDBJ databases">
        <title>The Genome Sequence of Exophiala oligosperma CBS72588.</title>
        <authorList>
            <consortium name="The Broad Institute Genomics Platform"/>
            <person name="Cuomo C."/>
            <person name="de Hoog S."/>
            <person name="Gorbushina A."/>
            <person name="Stielow B."/>
            <person name="Teixiera M."/>
            <person name="Abouelleil A."/>
            <person name="Chapman S.B."/>
            <person name="Priest M."/>
            <person name="Young S.K."/>
            <person name="Wortman J."/>
            <person name="Nusbaum C."/>
            <person name="Birren B."/>
        </authorList>
    </citation>
    <scope>NUCLEOTIDE SEQUENCE [LARGE SCALE GENOMIC DNA]</scope>
    <source>
        <strain evidence="2 3">CBS 72588</strain>
    </source>
</reference>
<accession>A0A0D2DR68</accession>
<proteinExistence type="predicted"/>
<dbReference type="GeneID" id="27361306"/>
<dbReference type="EMBL" id="KN847341">
    <property type="protein sequence ID" value="KIW38249.1"/>
    <property type="molecule type" value="Genomic_DNA"/>
</dbReference>
<feature type="region of interest" description="Disordered" evidence="1">
    <location>
        <begin position="21"/>
        <end position="46"/>
    </location>
</feature>
<name>A0A0D2DR68_9EURO</name>
<dbReference type="VEuPathDB" id="FungiDB:PV06_09232"/>